<keyword evidence="7" id="KW-0283">Flagellar rotation</keyword>
<keyword evidence="14" id="KW-0969">Cilium</keyword>
<evidence type="ECO:0000313" key="15">
    <source>
        <dbReference type="Proteomes" id="UP000295733"/>
    </source>
</evidence>
<feature type="domain" description="Flagellar motor switch protein FliG N-terminal" evidence="13">
    <location>
        <begin position="20"/>
        <end position="122"/>
    </location>
</feature>
<dbReference type="Pfam" id="PF01706">
    <property type="entry name" value="FliG_C"/>
    <property type="match status" value="1"/>
</dbReference>
<dbReference type="GO" id="GO:0003774">
    <property type="term" value="F:cytoskeletal motor activity"/>
    <property type="evidence" value="ECO:0007669"/>
    <property type="project" value="InterPro"/>
</dbReference>
<comment type="subcellular location">
    <subcellularLocation>
        <location evidence="1">Bacterial flagellum basal body</location>
    </subcellularLocation>
    <subcellularLocation>
        <location evidence="2">Cell membrane</location>
        <topology evidence="2">Peripheral membrane protein</topology>
        <orientation evidence="2">Cytoplasmic side</orientation>
    </subcellularLocation>
</comment>
<keyword evidence="6" id="KW-0145">Chemotaxis</keyword>
<accession>A0A4R2NUC8</accession>
<evidence type="ECO:0000256" key="10">
    <source>
        <dbReference type="ARBA" id="ARBA00025598"/>
    </source>
</evidence>
<comment type="similarity">
    <text evidence="3">Belongs to the FliG family.</text>
</comment>
<organism evidence="14 15">
    <name type="scientific">Rhodovulum adriaticum</name>
    <name type="common">Rhodopseudomonas adriatica</name>
    <dbReference type="NCBI Taxonomy" id="35804"/>
    <lineage>
        <taxon>Bacteria</taxon>
        <taxon>Pseudomonadati</taxon>
        <taxon>Pseudomonadota</taxon>
        <taxon>Alphaproteobacteria</taxon>
        <taxon>Rhodobacterales</taxon>
        <taxon>Paracoccaceae</taxon>
        <taxon>Rhodovulum</taxon>
    </lineage>
</organism>
<dbReference type="PRINTS" id="PR00954">
    <property type="entry name" value="FLGMOTORFLIG"/>
</dbReference>
<evidence type="ECO:0000256" key="8">
    <source>
        <dbReference type="ARBA" id="ARBA00023136"/>
    </source>
</evidence>
<dbReference type="AlphaFoldDB" id="A0A4R2NUC8"/>
<keyword evidence="8" id="KW-0472">Membrane</keyword>
<evidence type="ECO:0000256" key="3">
    <source>
        <dbReference type="ARBA" id="ARBA00010299"/>
    </source>
</evidence>
<dbReference type="InterPro" id="IPR011002">
    <property type="entry name" value="FliG_a-hlx"/>
</dbReference>
<evidence type="ECO:0000256" key="6">
    <source>
        <dbReference type="ARBA" id="ARBA00022500"/>
    </source>
</evidence>
<dbReference type="GO" id="GO:0006935">
    <property type="term" value="P:chemotaxis"/>
    <property type="evidence" value="ECO:0007669"/>
    <property type="project" value="UniProtKB-KW"/>
</dbReference>
<evidence type="ECO:0000313" key="14">
    <source>
        <dbReference type="EMBL" id="TCP25507.1"/>
    </source>
</evidence>
<name>A0A4R2NUC8_RHOAD</name>
<dbReference type="GO" id="GO:0005886">
    <property type="term" value="C:plasma membrane"/>
    <property type="evidence" value="ECO:0007669"/>
    <property type="project" value="UniProtKB-SubCell"/>
</dbReference>
<comment type="function">
    <text evidence="10">FliG is one of three proteins (FliG, FliN, FliM) that forms the rotor-mounted switch complex (C ring), located at the base of the basal body. This complex interacts with the CheY and CheZ chemotaxis proteins, in addition to contacting components of the motor that determine the direction of flagellar rotation.</text>
</comment>
<evidence type="ECO:0000259" key="13">
    <source>
        <dbReference type="Pfam" id="PF14842"/>
    </source>
</evidence>
<dbReference type="GO" id="GO:0071973">
    <property type="term" value="P:bacterial-type flagellum-dependent cell motility"/>
    <property type="evidence" value="ECO:0007669"/>
    <property type="project" value="InterPro"/>
</dbReference>
<gene>
    <name evidence="14" type="ORF">EV656_103260</name>
</gene>
<evidence type="ECO:0000256" key="5">
    <source>
        <dbReference type="ARBA" id="ARBA00022475"/>
    </source>
</evidence>
<dbReference type="InterPro" id="IPR023087">
    <property type="entry name" value="Flg_Motor_Flig_C"/>
</dbReference>
<dbReference type="PANTHER" id="PTHR30534:SF0">
    <property type="entry name" value="FLAGELLAR MOTOR SWITCH PROTEIN FLIG"/>
    <property type="match status" value="1"/>
</dbReference>
<evidence type="ECO:0000256" key="7">
    <source>
        <dbReference type="ARBA" id="ARBA00022779"/>
    </source>
</evidence>
<evidence type="ECO:0000256" key="9">
    <source>
        <dbReference type="ARBA" id="ARBA00023143"/>
    </source>
</evidence>
<evidence type="ECO:0000259" key="11">
    <source>
        <dbReference type="Pfam" id="PF01706"/>
    </source>
</evidence>
<evidence type="ECO:0000256" key="1">
    <source>
        <dbReference type="ARBA" id="ARBA00004117"/>
    </source>
</evidence>
<dbReference type="GO" id="GO:0009425">
    <property type="term" value="C:bacterial-type flagellum basal body"/>
    <property type="evidence" value="ECO:0007669"/>
    <property type="project" value="UniProtKB-SubCell"/>
</dbReference>
<keyword evidence="9" id="KW-0975">Bacterial flagellum</keyword>
<keyword evidence="14" id="KW-0966">Cell projection</keyword>
<comment type="caution">
    <text evidence="14">The sequence shown here is derived from an EMBL/GenBank/DDBJ whole genome shotgun (WGS) entry which is preliminary data.</text>
</comment>
<evidence type="ECO:0000256" key="4">
    <source>
        <dbReference type="ARBA" id="ARBA00021870"/>
    </source>
</evidence>
<keyword evidence="15" id="KW-1185">Reference proteome</keyword>
<keyword evidence="5" id="KW-1003">Cell membrane</keyword>
<dbReference type="InterPro" id="IPR000090">
    <property type="entry name" value="Flg_Motor_Flig"/>
</dbReference>
<dbReference type="Gene3D" id="1.10.220.30">
    <property type="match status" value="3"/>
</dbReference>
<keyword evidence="14" id="KW-0282">Flagellum</keyword>
<proteinExistence type="inferred from homology"/>
<dbReference type="Pfam" id="PF14841">
    <property type="entry name" value="FliG_M"/>
    <property type="match status" value="1"/>
</dbReference>
<feature type="domain" description="Flagellar motor switch protein FliG middle" evidence="12">
    <location>
        <begin position="130"/>
        <end position="201"/>
    </location>
</feature>
<dbReference type="SUPFAM" id="SSF48029">
    <property type="entry name" value="FliG"/>
    <property type="match status" value="1"/>
</dbReference>
<evidence type="ECO:0000256" key="2">
    <source>
        <dbReference type="ARBA" id="ARBA00004413"/>
    </source>
</evidence>
<dbReference type="InterPro" id="IPR028263">
    <property type="entry name" value="FliG_N"/>
</dbReference>
<dbReference type="Pfam" id="PF14842">
    <property type="entry name" value="FliG_N"/>
    <property type="match status" value="1"/>
</dbReference>
<evidence type="ECO:0000259" key="12">
    <source>
        <dbReference type="Pfam" id="PF14841"/>
    </source>
</evidence>
<sequence>MIPPATSEHPSAGLVPASRLTRRRKAAIIVRLLLGDGIDLPLDRMPPALQTALTDEIAAIRYVDSATLHEVVQEFLDDLDRIGLSFPGGLDGAMDLVGQHLSPEAAAQIKARQSGATGPDPWADLAGSSPADLAGLLTRESPEIAAVALSKLPRDLAAATLGKMPALQAQRIVLALSTTGNVTPAAVARIGTALATSLADTPAPAFDAPAEARMGAILDIAPASTRDSVLDGLAETDADLARRVRQAVFTFADIPDRLLPRDVAALARAVPQEQLVTALCGDGTTERASAEFILSNMPTRLAEQMREAMAERLPPPTAEEIETASSALTAALRRLDASGEIRLTADAGTTG</sequence>
<dbReference type="RefSeq" id="WP_165918960.1">
    <property type="nucleotide sequence ID" value="NZ_NRRP01000022.1"/>
</dbReference>
<dbReference type="EMBL" id="SLXL01000003">
    <property type="protein sequence ID" value="TCP25507.1"/>
    <property type="molecule type" value="Genomic_DNA"/>
</dbReference>
<dbReference type="Proteomes" id="UP000295733">
    <property type="component" value="Unassembled WGS sequence"/>
</dbReference>
<reference evidence="14 15" key="1">
    <citation type="submission" date="2019-03" db="EMBL/GenBank/DDBJ databases">
        <title>Genomic Encyclopedia of Type Strains, Phase IV (KMG-IV): sequencing the most valuable type-strain genomes for metagenomic binning, comparative biology and taxonomic classification.</title>
        <authorList>
            <person name="Goeker M."/>
        </authorList>
    </citation>
    <scope>NUCLEOTIDE SEQUENCE [LARGE SCALE GENOMIC DNA]</scope>
    <source>
        <strain evidence="14 15">DSM 2781</strain>
    </source>
</reference>
<dbReference type="InterPro" id="IPR032779">
    <property type="entry name" value="FliG_M"/>
</dbReference>
<feature type="domain" description="Flagellar motor switch protein FliG C-terminal" evidence="11">
    <location>
        <begin position="232"/>
        <end position="343"/>
    </location>
</feature>
<dbReference type="PANTHER" id="PTHR30534">
    <property type="entry name" value="FLAGELLAR MOTOR SWITCH PROTEIN FLIG"/>
    <property type="match status" value="1"/>
</dbReference>
<protein>
    <recommendedName>
        <fullName evidence="4">Flagellar motor switch protein FliG</fullName>
    </recommendedName>
</protein>